<accession>A0A086P7C5</accession>
<evidence type="ECO:0000256" key="1">
    <source>
        <dbReference type="SAM" id="MobiDB-lite"/>
    </source>
</evidence>
<gene>
    <name evidence="2" type="ORF">BV98_003121</name>
</gene>
<dbReference type="OrthoDB" id="7473760at2"/>
<dbReference type="Proteomes" id="UP000024284">
    <property type="component" value="Unassembled WGS sequence"/>
</dbReference>
<proteinExistence type="predicted"/>
<comment type="caution">
    <text evidence="2">The sequence shown here is derived from an EMBL/GenBank/DDBJ whole genome shotgun (WGS) entry which is preliminary data.</text>
</comment>
<evidence type="ECO:0000313" key="2">
    <source>
        <dbReference type="EMBL" id="KFG89293.1"/>
    </source>
</evidence>
<reference evidence="2" key="1">
    <citation type="submission" date="2014-08" db="EMBL/GenBank/DDBJ databases">
        <title>Draft genome sequences of Sphingobium herbicidovorans.</title>
        <authorList>
            <person name="Gan H.M."/>
            <person name="Gan H.Y."/>
            <person name="Savka M.A."/>
        </authorList>
    </citation>
    <scope>NUCLEOTIDE SEQUENCE [LARGE SCALE GENOMIC DNA]</scope>
    <source>
        <strain evidence="2">NBRC 16415</strain>
    </source>
</reference>
<dbReference type="eggNOG" id="ENOG5030104">
    <property type="taxonomic scope" value="Bacteria"/>
</dbReference>
<dbReference type="STRING" id="76947.GCA_002080435_02119"/>
<dbReference type="RefSeq" id="WP_037467777.1">
    <property type="nucleotide sequence ID" value="NZ_BCZD01000010.1"/>
</dbReference>
<dbReference type="AlphaFoldDB" id="A0A086P7C5"/>
<evidence type="ECO:0000313" key="3">
    <source>
        <dbReference type="Proteomes" id="UP000024284"/>
    </source>
</evidence>
<protein>
    <submittedName>
        <fullName evidence="2">Uncharacterized protein</fullName>
    </submittedName>
</protein>
<keyword evidence="3" id="KW-1185">Reference proteome</keyword>
<dbReference type="EMBL" id="JFZA02000034">
    <property type="protein sequence ID" value="KFG89293.1"/>
    <property type="molecule type" value="Genomic_DNA"/>
</dbReference>
<sequence>MTSIDHIRQPRNRDEKEESRLQGKDPLPRLLAQLLARAGEPAVVERATSRPWASALFQGRRHVIAIRLFGPDAQARRLAFAAGLEEAEWTLRRHFVADIAIDHSRSAPAEEWIELSALTIEDW</sequence>
<organism evidence="2 3">
    <name type="scientific">Sphingobium herbicidovorans (strain ATCC 700291 / DSM 11019 / CCUG 56400 / KCTC 2939 / LMG 18315 / NBRC 16415 / MH)</name>
    <name type="common">Sphingomonas herbicidovorans</name>
    <dbReference type="NCBI Taxonomy" id="1219045"/>
    <lineage>
        <taxon>Bacteria</taxon>
        <taxon>Pseudomonadati</taxon>
        <taxon>Pseudomonadota</taxon>
        <taxon>Alphaproteobacteria</taxon>
        <taxon>Sphingomonadales</taxon>
        <taxon>Sphingomonadaceae</taxon>
        <taxon>Sphingobium</taxon>
    </lineage>
</organism>
<feature type="region of interest" description="Disordered" evidence="1">
    <location>
        <begin position="1"/>
        <end position="26"/>
    </location>
</feature>
<name>A0A086P7C5_SPHHM</name>